<dbReference type="NCBIfam" id="TIGR01444">
    <property type="entry name" value="fkbM_fam"/>
    <property type="match status" value="1"/>
</dbReference>
<protein>
    <submittedName>
        <fullName evidence="2">FkbM family methyltransferase</fullName>
    </submittedName>
</protein>
<gene>
    <name evidence="2" type="ORF">EV656_101145</name>
</gene>
<dbReference type="GO" id="GO:0032259">
    <property type="term" value="P:methylation"/>
    <property type="evidence" value="ECO:0007669"/>
    <property type="project" value="UniProtKB-KW"/>
</dbReference>
<evidence type="ECO:0000313" key="3">
    <source>
        <dbReference type="Proteomes" id="UP000295733"/>
    </source>
</evidence>
<dbReference type="SUPFAM" id="SSF53335">
    <property type="entry name" value="S-adenosyl-L-methionine-dependent methyltransferases"/>
    <property type="match status" value="1"/>
</dbReference>
<reference evidence="2 3" key="1">
    <citation type="submission" date="2019-03" db="EMBL/GenBank/DDBJ databases">
        <title>Genomic Encyclopedia of Type Strains, Phase IV (KMG-IV): sequencing the most valuable type-strain genomes for metagenomic binning, comparative biology and taxonomic classification.</title>
        <authorList>
            <person name="Goeker M."/>
        </authorList>
    </citation>
    <scope>NUCLEOTIDE SEQUENCE [LARGE SCALE GENOMIC DNA]</scope>
    <source>
        <strain evidence="2 3">DSM 2781</strain>
    </source>
</reference>
<accession>A0A4R2NYN8</accession>
<feature type="domain" description="Methyltransferase FkbM" evidence="1">
    <location>
        <begin position="91"/>
        <end position="257"/>
    </location>
</feature>
<dbReference type="Proteomes" id="UP000295733">
    <property type="component" value="Unassembled WGS sequence"/>
</dbReference>
<proteinExistence type="predicted"/>
<dbReference type="OrthoDB" id="4104638at2"/>
<name>A0A4R2NYN8_RHOAD</name>
<keyword evidence="2" id="KW-0808">Transferase</keyword>
<dbReference type="EMBL" id="SLXL01000001">
    <property type="protein sequence ID" value="TCP27242.1"/>
    <property type="molecule type" value="Genomic_DNA"/>
</dbReference>
<keyword evidence="2" id="KW-0489">Methyltransferase</keyword>
<sequence length="264" mass="29874">MTNLFTRGIRAIRRDGPGGVLARLSRRTGQRTKRIFRERLLRPTQRISPYFYTALNRKLHGHDREIGKLVQAQALEIQRLSAGAAHRLFIDCGANEGAILRRYRTALPGFDFLGFEIQRDVIERARKVNPGTEIRHQAVAGTPGEVEVFLSEKSGLNVRGATSILRPEGTGTPAASYTVPAIRFSDLLAEQRAQGCDFIVVKMDIEGAEYQIIDDLHRVWSQTGTPLIDYLMIEFHPQRLDRPEDNARYEALLTEMGVIYSTWI</sequence>
<evidence type="ECO:0000313" key="2">
    <source>
        <dbReference type="EMBL" id="TCP27242.1"/>
    </source>
</evidence>
<keyword evidence="3" id="KW-1185">Reference proteome</keyword>
<dbReference type="InterPro" id="IPR029063">
    <property type="entry name" value="SAM-dependent_MTases_sf"/>
</dbReference>
<dbReference type="Gene3D" id="3.40.50.150">
    <property type="entry name" value="Vaccinia Virus protein VP39"/>
    <property type="match status" value="1"/>
</dbReference>
<evidence type="ECO:0000259" key="1">
    <source>
        <dbReference type="Pfam" id="PF05050"/>
    </source>
</evidence>
<dbReference type="AlphaFoldDB" id="A0A4R2NYN8"/>
<dbReference type="GO" id="GO:0008168">
    <property type="term" value="F:methyltransferase activity"/>
    <property type="evidence" value="ECO:0007669"/>
    <property type="project" value="UniProtKB-KW"/>
</dbReference>
<dbReference type="RefSeq" id="WP_132598455.1">
    <property type="nucleotide sequence ID" value="NZ_NRRP01000001.1"/>
</dbReference>
<dbReference type="Pfam" id="PF05050">
    <property type="entry name" value="Methyltransf_21"/>
    <property type="match status" value="1"/>
</dbReference>
<organism evidence="2 3">
    <name type="scientific">Rhodovulum adriaticum</name>
    <name type="common">Rhodopseudomonas adriatica</name>
    <dbReference type="NCBI Taxonomy" id="35804"/>
    <lineage>
        <taxon>Bacteria</taxon>
        <taxon>Pseudomonadati</taxon>
        <taxon>Pseudomonadota</taxon>
        <taxon>Alphaproteobacteria</taxon>
        <taxon>Rhodobacterales</taxon>
        <taxon>Paracoccaceae</taxon>
        <taxon>Rhodovulum</taxon>
    </lineage>
</organism>
<comment type="caution">
    <text evidence="2">The sequence shown here is derived from an EMBL/GenBank/DDBJ whole genome shotgun (WGS) entry which is preliminary data.</text>
</comment>
<dbReference type="InterPro" id="IPR006342">
    <property type="entry name" value="FkbM_mtfrase"/>
</dbReference>